<protein>
    <submittedName>
        <fullName evidence="3">Uncharacterized protein DUF3426</fullName>
    </submittedName>
</protein>
<dbReference type="Pfam" id="PF11906">
    <property type="entry name" value="DUF3426"/>
    <property type="match status" value="1"/>
</dbReference>
<accession>A0A3N4VRW8</accession>
<evidence type="ECO:0000313" key="3">
    <source>
        <dbReference type="EMBL" id="RPE75794.1"/>
    </source>
</evidence>
<feature type="region of interest" description="Disordered" evidence="1">
    <location>
        <begin position="36"/>
        <end position="72"/>
    </location>
</feature>
<evidence type="ECO:0000256" key="1">
    <source>
        <dbReference type="SAM" id="MobiDB-lite"/>
    </source>
</evidence>
<gene>
    <name evidence="3" type="ORF">EDC50_2689</name>
</gene>
<organism evidence="3 4">
    <name type="scientific">Vulcaniibacterium tengchongense</name>
    <dbReference type="NCBI Taxonomy" id="1273429"/>
    <lineage>
        <taxon>Bacteria</taxon>
        <taxon>Pseudomonadati</taxon>
        <taxon>Pseudomonadota</taxon>
        <taxon>Gammaproteobacteria</taxon>
        <taxon>Lysobacterales</taxon>
        <taxon>Lysobacteraceae</taxon>
        <taxon>Vulcaniibacterium</taxon>
    </lineage>
</organism>
<feature type="compositionally biased region" description="Pro residues" evidence="1">
    <location>
        <begin position="59"/>
        <end position="70"/>
    </location>
</feature>
<keyword evidence="2" id="KW-0472">Membrane</keyword>
<name>A0A3N4VRW8_9GAMM</name>
<feature type="transmembrane region" description="Helical" evidence="2">
    <location>
        <begin position="90"/>
        <end position="108"/>
    </location>
</feature>
<sequence>MSATCPHCGHAPASDPAHDAAGADCPRCGAPAMSAATETAAPTAARDGAGPPAALAPSVPRPNRPAPRPTPSFVRIPAATAANARMSWRWHLAVALLLVALVLQALLAQRHELAADARWRPALGALCTLLRCSLPPWREPDAFAMLERSVQPRADRPGALAVRASFRNDARWPQPWPTLVLSLSDVDGRLVGMRAFAPHEYRRGHRPGDLLAPGQSAAVAFDVAEPAPRIVAFTFDFR</sequence>
<dbReference type="Proteomes" id="UP000269708">
    <property type="component" value="Unassembled WGS sequence"/>
</dbReference>
<feature type="compositionally biased region" description="Low complexity" evidence="1">
    <location>
        <begin position="36"/>
        <end position="45"/>
    </location>
</feature>
<dbReference type="AlphaFoldDB" id="A0A3N4VRW8"/>
<dbReference type="EMBL" id="RKQN01000004">
    <property type="protein sequence ID" value="RPE75794.1"/>
    <property type="molecule type" value="Genomic_DNA"/>
</dbReference>
<reference evidence="3 4" key="1">
    <citation type="submission" date="2018-11" db="EMBL/GenBank/DDBJ databases">
        <title>Genomic Encyclopedia of Type Strains, Phase IV (KMG-IV): sequencing the most valuable type-strain genomes for metagenomic binning, comparative biology and taxonomic classification.</title>
        <authorList>
            <person name="Goeker M."/>
        </authorList>
    </citation>
    <scope>NUCLEOTIDE SEQUENCE [LARGE SCALE GENOMIC DNA]</scope>
    <source>
        <strain evidence="3 4">DSM 25623</strain>
    </source>
</reference>
<dbReference type="InterPro" id="IPR021834">
    <property type="entry name" value="DUF3426"/>
</dbReference>
<keyword evidence="2" id="KW-1133">Transmembrane helix</keyword>
<evidence type="ECO:0000256" key="2">
    <source>
        <dbReference type="SAM" id="Phobius"/>
    </source>
</evidence>
<keyword evidence="2" id="KW-0812">Transmembrane</keyword>
<comment type="caution">
    <text evidence="3">The sequence shown here is derived from an EMBL/GenBank/DDBJ whole genome shotgun (WGS) entry which is preliminary data.</text>
</comment>
<keyword evidence="4" id="KW-1185">Reference proteome</keyword>
<evidence type="ECO:0000313" key="4">
    <source>
        <dbReference type="Proteomes" id="UP000269708"/>
    </source>
</evidence>
<proteinExistence type="predicted"/>